<proteinExistence type="predicted"/>
<dbReference type="AlphaFoldDB" id="A0A7S2DUB9"/>
<accession>A0A7S2DUB9</accession>
<feature type="region of interest" description="Disordered" evidence="1">
    <location>
        <begin position="1"/>
        <end position="56"/>
    </location>
</feature>
<name>A0A7S2DUB9_9EUKA</name>
<protein>
    <submittedName>
        <fullName evidence="2">Uncharacterized protein</fullName>
    </submittedName>
</protein>
<reference evidence="2" key="1">
    <citation type="submission" date="2021-01" db="EMBL/GenBank/DDBJ databases">
        <authorList>
            <person name="Corre E."/>
            <person name="Pelletier E."/>
            <person name="Niang G."/>
            <person name="Scheremetjew M."/>
            <person name="Finn R."/>
            <person name="Kale V."/>
            <person name="Holt S."/>
            <person name="Cochrane G."/>
            <person name="Meng A."/>
            <person name="Brown T."/>
            <person name="Cohen L."/>
        </authorList>
    </citation>
    <scope>NUCLEOTIDE SEQUENCE</scope>
    <source>
        <strain evidence="2">UTEX LB 985</strain>
    </source>
</reference>
<feature type="region of interest" description="Disordered" evidence="1">
    <location>
        <begin position="89"/>
        <end position="127"/>
    </location>
</feature>
<evidence type="ECO:0000256" key="1">
    <source>
        <dbReference type="SAM" id="MobiDB-lite"/>
    </source>
</evidence>
<organism evidence="2">
    <name type="scientific">Haptolina brevifila</name>
    <dbReference type="NCBI Taxonomy" id="156173"/>
    <lineage>
        <taxon>Eukaryota</taxon>
        <taxon>Haptista</taxon>
        <taxon>Haptophyta</taxon>
        <taxon>Prymnesiophyceae</taxon>
        <taxon>Prymnesiales</taxon>
        <taxon>Prymnesiaceae</taxon>
        <taxon>Haptolina</taxon>
    </lineage>
</organism>
<evidence type="ECO:0000313" key="2">
    <source>
        <dbReference type="EMBL" id="CAD9464033.1"/>
    </source>
</evidence>
<gene>
    <name evidence="2" type="ORF">CBRE1094_LOCUS20657</name>
</gene>
<dbReference type="EMBL" id="HBGU01037759">
    <property type="protein sequence ID" value="CAD9464033.1"/>
    <property type="molecule type" value="Transcribed_RNA"/>
</dbReference>
<sequence>MAPVGRPQEQQGCARRGSETAAVENPEPSSRMKPEMKAPTEGILREESLPSDTSLESHHCLTSHAYMAVPPVAGSLWIFPGRTPHAVMGQCSDRRDAPQVLQEQKAQEDASEQQSDTQLMNQPPLRKPFPRISVAINFLDAMPPPPVIAVG</sequence>
<feature type="compositionally biased region" description="Basic and acidic residues" evidence="1">
    <location>
        <begin position="30"/>
        <end position="48"/>
    </location>
</feature>
<feature type="compositionally biased region" description="Polar residues" evidence="1">
    <location>
        <begin position="112"/>
        <end position="121"/>
    </location>
</feature>